<evidence type="ECO:0000256" key="3">
    <source>
        <dbReference type="ARBA" id="ARBA00022475"/>
    </source>
</evidence>
<sequence>MLTLERRNETIITEFVLRGFGELQGLHILLFMLFLIIYIMTMAGNLIIVTLVVTDHPQLHKPMYFFLANLAFQDIGSISVTVPKSLSNSLMNTKTISYSGCICQVFFLILFIGSHLFILGIMAYDRYIAICCPLHYETIMNRKTCVQLAICAWVGGLLYSTIYTGSTFTLEFCSNEINQFFCEIPQLFKIACSDSYLIAFRVICVGIFLAITYVALIVYSYVQIFRAVLRIPSAQGKEKAFSTCLPHLIVISLFLASGSFAYLKPTSGSPSVMDLVLSMFYCMFPPVMNPIIYSIRNRQLKSALWKMTANLFTLFSPNLQRLQH</sequence>
<dbReference type="Gene3D" id="1.20.1070.10">
    <property type="entry name" value="Rhodopsin 7-helix transmembrane proteins"/>
    <property type="match status" value="1"/>
</dbReference>
<dbReference type="GO" id="GO:0005886">
    <property type="term" value="C:plasma membrane"/>
    <property type="evidence" value="ECO:0007669"/>
    <property type="project" value="UniProtKB-SubCell"/>
</dbReference>
<dbReference type="Pfam" id="PF13853">
    <property type="entry name" value="7tm_4"/>
    <property type="match status" value="1"/>
</dbReference>
<keyword evidence="5 12" id="KW-0812">Transmembrane</keyword>
<feature type="transmembrane region" description="Helical" evidence="12">
    <location>
        <begin position="28"/>
        <end position="52"/>
    </location>
</feature>
<keyword evidence="6" id="KW-0552">Olfaction</keyword>
<dbReference type="SUPFAM" id="SSF81321">
    <property type="entry name" value="Family A G protein-coupled receptor-like"/>
    <property type="match status" value="1"/>
</dbReference>
<reference evidence="14" key="3">
    <citation type="submission" date="2025-09" db="UniProtKB">
        <authorList>
            <consortium name="Ensembl"/>
        </authorList>
    </citation>
    <scope>IDENTIFICATION</scope>
</reference>
<evidence type="ECO:0000259" key="13">
    <source>
        <dbReference type="PROSITE" id="PS50262"/>
    </source>
</evidence>
<dbReference type="GO" id="GO:0004930">
    <property type="term" value="F:G protein-coupled receptor activity"/>
    <property type="evidence" value="ECO:0007669"/>
    <property type="project" value="UniProtKB-KW"/>
</dbReference>
<dbReference type="InterPro" id="IPR000276">
    <property type="entry name" value="GPCR_Rhodpsn"/>
</dbReference>
<dbReference type="InterPro" id="IPR050516">
    <property type="entry name" value="Olfactory_GPCR"/>
</dbReference>
<dbReference type="PANTHER" id="PTHR26452">
    <property type="entry name" value="OLFACTORY RECEPTOR"/>
    <property type="match status" value="1"/>
</dbReference>
<feature type="transmembrane region" description="Helical" evidence="12">
    <location>
        <begin position="243"/>
        <end position="263"/>
    </location>
</feature>
<evidence type="ECO:0000256" key="12">
    <source>
        <dbReference type="SAM" id="Phobius"/>
    </source>
</evidence>
<comment type="function">
    <text evidence="1">Odorant receptor.</text>
</comment>
<evidence type="ECO:0000256" key="10">
    <source>
        <dbReference type="ARBA" id="ARBA00023170"/>
    </source>
</evidence>
<keyword evidence="10" id="KW-0675">Receptor</keyword>
<keyword evidence="3" id="KW-1003">Cell membrane</keyword>
<feature type="transmembrane region" description="Helical" evidence="12">
    <location>
        <begin position="95"/>
        <end position="124"/>
    </location>
</feature>
<accession>A0A670JIM5</accession>
<evidence type="ECO:0000256" key="6">
    <source>
        <dbReference type="ARBA" id="ARBA00022725"/>
    </source>
</evidence>
<dbReference type="CDD" id="cd15227">
    <property type="entry name" value="7tmA_OR14-like"/>
    <property type="match status" value="1"/>
</dbReference>
<keyword evidence="7 12" id="KW-1133">Transmembrane helix</keyword>
<evidence type="ECO:0000256" key="5">
    <source>
        <dbReference type="ARBA" id="ARBA00022692"/>
    </source>
</evidence>
<dbReference type="GeneTree" id="ENSGT01050000244828"/>
<dbReference type="PRINTS" id="PR00245">
    <property type="entry name" value="OLFACTORYR"/>
</dbReference>
<dbReference type="FunFam" id="1.20.1070.10:FF:000037">
    <property type="entry name" value="Olfactory receptor"/>
    <property type="match status" value="1"/>
</dbReference>
<keyword evidence="11" id="KW-0807">Transducer</keyword>
<keyword evidence="4" id="KW-0716">Sensory transduction</keyword>
<reference evidence="14" key="2">
    <citation type="submission" date="2025-08" db="UniProtKB">
        <authorList>
            <consortium name="Ensembl"/>
        </authorList>
    </citation>
    <scope>IDENTIFICATION</scope>
</reference>
<feature type="transmembrane region" description="Helical" evidence="12">
    <location>
        <begin position="198"/>
        <end position="222"/>
    </location>
</feature>
<dbReference type="InterPro" id="IPR000725">
    <property type="entry name" value="Olfact_rcpt"/>
</dbReference>
<evidence type="ECO:0000256" key="11">
    <source>
        <dbReference type="ARBA" id="ARBA00023224"/>
    </source>
</evidence>
<dbReference type="AlphaFoldDB" id="A0A670JIM5"/>
<evidence type="ECO:0000313" key="15">
    <source>
        <dbReference type="Proteomes" id="UP000472272"/>
    </source>
</evidence>
<evidence type="ECO:0000313" key="14">
    <source>
        <dbReference type="Ensembl" id="ENSPMRP00000023810.1"/>
    </source>
</evidence>
<dbReference type="InterPro" id="IPR017452">
    <property type="entry name" value="GPCR_Rhodpsn_7TM"/>
</dbReference>
<name>A0A670JIM5_PODMU</name>
<evidence type="ECO:0000256" key="1">
    <source>
        <dbReference type="ARBA" id="ARBA00002936"/>
    </source>
</evidence>
<dbReference type="PRINTS" id="PR00237">
    <property type="entry name" value="GPCRRHODOPSN"/>
</dbReference>
<feature type="transmembrane region" description="Helical" evidence="12">
    <location>
        <begin position="145"/>
        <end position="162"/>
    </location>
</feature>
<feature type="domain" description="G-protein coupled receptors family 1 profile" evidence="13">
    <location>
        <begin position="44"/>
        <end position="293"/>
    </location>
</feature>
<dbReference type="PROSITE" id="PS50262">
    <property type="entry name" value="G_PROTEIN_RECEP_F1_2"/>
    <property type="match status" value="1"/>
</dbReference>
<evidence type="ECO:0000256" key="8">
    <source>
        <dbReference type="ARBA" id="ARBA00023040"/>
    </source>
</evidence>
<proteinExistence type="predicted"/>
<dbReference type="OMA" id="IAFRVIC"/>
<organism evidence="14 15">
    <name type="scientific">Podarcis muralis</name>
    <name type="common">Wall lizard</name>
    <name type="synonym">Lacerta muralis</name>
    <dbReference type="NCBI Taxonomy" id="64176"/>
    <lineage>
        <taxon>Eukaryota</taxon>
        <taxon>Metazoa</taxon>
        <taxon>Chordata</taxon>
        <taxon>Craniata</taxon>
        <taxon>Vertebrata</taxon>
        <taxon>Euteleostomi</taxon>
        <taxon>Lepidosauria</taxon>
        <taxon>Squamata</taxon>
        <taxon>Bifurcata</taxon>
        <taxon>Unidentata</taxon>
        <taxon>Episquamata</taxon>
        <taxon>Laterata</taxon>
        <taxon>Lacertibaenia</taxon>
        <taxon>Lacertidae</taxon>
        <taxon>Podarcis</taxon>
    </lineage>
</organism>
<keyword evidence="9 12" id="KW-0472">Membrane</keyword>
<evidence type="ECO:0000256" key="7">
    <source>
        <dbReference type="ARBA" id="ARBA00022989"/>
    </source>
</evidence>
<feature type="transmembrane region" description="Helical" evidence="12">
    <location>
        <begin position="275"/>
        <end position="295"/>
    </location>
</feature>
<comment type="subcellular location">
    <subcellularLocation>
        <location evidence="2">Cell membrane</location>
        <topology evidence="2">Multi-pass membrane protein</topology>
    </subcellularLocation>
</comment>
<keyword evidence="8" id="KW-0297">G-protein coupled receptor</keyword>
<dbReference type="Ensembl" id="ENSPMRT00000025267.1">
    <property type="protein sequence ID" value="ENSPMRP00000023810.1"/>
    <property type="gene ID" value="ENSPMRG00000015420.1"/>
</dbReference>
<reference evidence="14 15" key="1">
    <citation type="journal article" date="2019" name="Proc. Natl. Acad. Sci. U.S.A.">
        <title>Regulatory changes in pterin and carotenoid genes underlie balanced color polymorphisms in the wall lizard.</title>
        <authorList>
            <person name="Andrade P."/>
            <person name="Pinho C."/>
            <person name="Perez I de Lanuza G."/>
            <person name="Afonso S."/>
            <person name="Brejcha J."/>
            <person name="Rubin C.J."/>
            <person name="Wallerman O."/>
            <person name="Pereira P."/>
            <person name="Sabatino S.J."/>
            <person name="Bellati A."/>
            <person name="Pellitteri-Rosa D."/>
            <person name="Bosakova Z."/>
            <person name="Bunikis I."/>
            <person name="Carretero M.A."/>
            <person name="Feiner N."/>
            <person name="Marsik P."/>
            <person name="Pauperio F."/>
            <person name="Salvi D."/>
            <person name="Soler L."/>
            <person name="While G.M."/>
            <person name="Uller T."/>
            <person name="Font E."/>
            <person name="Andersson L."/>
            <person name="Carneiro M."/>
        </authorList>
    </citation>
    <scope>NUCLEOTIDE SEQUENCE</scope>
</reference>
<dbReference type="GO" id="GO:0004984">
    <property type="term" value="F:olfactory receptor activity"/>
    <property type="evidence" value="ECO:0007669"/>
    <property type="project" value="InterPro"/>
</dbReference>
<evidence type="ECO:0000256" key="9">
    <source>
        <dbReference type="ARBA" id="ARBA00023136"/>
    </source>
</evidence>
<dbReference type="Proteomes" id="UP000472272">
    <property type="component" value="Chromosome 13"/>
</dbReference>
<evidence type="ECO:0000256" key="2">
    <source>
        <dbReference type="ARBA" id="ARBA00004651"/>
    </source>
</evidence>
<keyword evidence="15" id="KW-1185">Reference proteome</keyword>
<evidence type="ECO:0000256" key="4">
    <source>
        <dbReference type="ARBA" id="ARBA00022606"/>
    </source>
</evidence>
<protein>
    <recommendedName>
        <fullName evidence="13">G-protein coupled receptors family 1 profile domain-containing protein</fullName>
    </recommendedName>
</protein>